<evidence type="ECO:0000256" key="2">
    <source>
        <dbReference type="ARBA" id="ARBA00022771"/>
    </source>
</evidence>
<evidence type="ECO:0000256" key="4">
    <source>
        <dbReference type="PROSITE-ProRule" id="PRU00322"/>
    </source>
</evidence>
<dbReference type="PROSITE" id="PS50199">
    <property type="entry name" value="ZF_RANBP2_2"/>
    <property type="match status" value="1"/>
</dbReference>
<dbReference type="Gene3D" id="3.30.40.10">
    <property type="entry name" value="Zinc/RING finger domain, C3HC4 (zinc finger)"/>
    <property type="match status" value="1"/>
</dbReference>
<evidence type="ECO:0000313" key="8">
    <source>
        <dbReference type="EMBL" id="CAL1539887.1"/>
    </source>
</evidence>
<evidence type="ECO:0000256" key="1">
    <source>
        <dbReference type="ARBA" id="ARBA00022723"/>
    </source>
</evidence>
<dbReference type="AlphaFoldDB" id="A0AAV2I071"/>
<evidence type="ECO:0000259" key="6">
    <source>
        <dbReference type="PROSITE" id="PS50089"/>
    </source>
</evidence>
<comment type="caution">
    <text evidence="8">The sequence shown here is derived from an EMBL/GenBank/DDBJ whole genome shotgun (WGS) entry which is preliminary data.</text>
</comment>
<keyword evidence="1" id="KW-0479">Metal-binding</keyword>
<name>A0AAV2I071_LYMST</name>
<dbReference type="PIRSF" id="PIRSF006748">
    <property type="entry name" value="p53_MDM_2/4"/>
    <property type="match status" value="1"/>
</dbReference>
<dbReference type="InterPro" id="IPR016495">
    <property type="entry name" value="p53_neg-reg_MDM_2/4"/>
</dbReference>
<feature type="domain" description="RanBP2-type" evidence="7">
    <location>
        <begin position="30"/>
        <end position="59"/>
    </location>
</feature>
<dbReference type="Pfam" id="PF13920">
    <property type="entry name" value="zf-C3HC4_3"/>
    <property type="match status" value="1"/>
</dbReference>
<dbReference type="SUPFAM" id="SSF90209">
    <property type="entry name" value="Ran binding protein zinc finger-like"/>
    <property type="match status" value="1"/>
</dbReference>
<feature type="compositionally biased region" description="Basic and acidic residues" evidence="5">
    <location>
        <begin position="136"/>
        <end position="149"/>
    </location>
</feature>
<keyword evidence="9" id="KW-1185">Reference proteome</keyword>
<dbReference type="InterPro" id="IPR001876">
    <property type="entry name" value="Znf_RanBP2"/>
</dbReference>
<dbReference type="SUPFAM" id="SSF57850">
    <property type="entry name" value="RING/U-box"/>
    <property type="match status" value="1"/>
</dbReference>
<accession>A0AAV2I071</accession>
<gene>
    <name evidence="8" type="ORF">GSLYS_00013620001</name>
</gene>
<dbReference type="GO" id="GO:0010468">
    <property type="term" value="P:regulation of gene expression"/>
    <property type="evidence" value="ECO:0007669"/>
    <property type="project" value="TreeGrafter"/>
</dbReference>
<dbReference type="PROSITE" id="PS50089">
    <property type="entry name" value="ZF_RING_2"/>
    <property type="match status" value="1"/>
</dbReference>
<evidence type="ECO:0000313" key="9">
    <source>
        <dbReference type="Proteomes" id="UP001497497"/>
    </source>
</evidence>
<feature type="compositionally biased region" description="Acidic residues" evidence="5">
    <location>
        <begin position="150"/>
        <end position="164"/>
    </location>
</feature>
<feature type="region of interest" description="Disordered" evidence="5">
    <location>
        <begin position="104"/>
        <end position="180"/>
    </location>
</feature>
<proteinExistence type="predicted"/>
<dbReference type="GO" id="GO:0043066">
    <property type="term" value="P:negative regulation of apoptotic process"/>
    <property type="evidence" value="ECO:0007669"/>
    <property type="project" value="InterPro"/>
</dbReference>
<dbReference type="GO" id="GO:0061630">
    <property type="term" value="F:ubiquitin protein ligase activity"/>
    <property type="evidence" value="ECO:0007669"/>
    <property type="project" value="TreeGrafter"/>
</dbReference>
<dbReference type="GO" id="GO:0005634">
    <property type="term" value="C:nucleus"/>
    <property type="evidence" value="ECO:0007669"/>
    <property type="project" value="InterPro"/>
</dbReference>
<feature type="compositionally biased region" description="Polar residues" evidence="5">
    <location>
        <begin position="166"/>
        <end position="180"/>
    </location>
</feature>
<dbReference type="CDD" id="cd16646">
    <property type="entry name" value="mRING-HC-C2H2C4_MDM2-like"/>
    <property type="match status" value="1"/>
</dbReference>
<feature type="domain" description="RING-type" evidence="6">
    <location>
        <begin position="188"/>
        <end position="229"/>
    </location>
</feature>
<dbReference type="EMBL" id="CAXITT010000359">
    <property type="protein sequence ID" value="CAL1539887.1"/>
    <property type="molecule type" value="Genomic_DNA"/>
</dbReference>
<dbReference type="Gene3D" id="2.30.30.380">
    <property type="entry name" value="Zn-finger domain of Sec23/24"/>
    <property type="match status" value="1"/>
</dbReference>
<dbReference type="InterPro" id="IPR013083">
    <property type="entry name" value="Znf_RING/FYVE/PHD"/>
</dbReference>
<sequence length="241" mass="26619">ALLIVCKESDVEYLADYSDSDHGSDAELTEADKWYCGYCQISNPPFQRNCAGCWSVRPDWLPQKVTHAGDDSVSTDCLPQQVTHATDNTVSTSQETAASICRYDEPDSSQTQSQENANAMTRSSQEHATAMTCSSQEKDSVPKILKDFTDSSDDSDDKMEEIDPADQSSEDGGNSKKQNSYGGSKNLCVICFSRKKTASLVHGKSGHQACCYRCAKKLKKQRKSCPICRKPIQKVIRNFTV</sequence>
<dbReference type="GO" id="GO:0051726">
    <property type="term" value="P:regulation of cell cycle"/>
    <property type="evidence" value="ECO:0007669"/>
    <property type="project" value="InterPro"/>
</dbReference>
<feature type="non-terminal residue" evidence="8">
    <location>
        <position position="1"/>
    </location>
</feature>
<reference evidence="8 9" key="1">
    <citation type="submission" date="2024-04" db="EMBL/GenBank/DDBJ databases">
        <authorList>
            <consortium name="Genoscope - CEA"/>
            <person name="William W."/>
        </authorList>
    </citation>
    <scope>NUCLEOTIDE SEQUENCE [LARGE SCALE GENOMIC DNA]</scope>
</reference>
<feature type="compositionally biased region" description="Polar residues" evidence="5">
    <location>
        <begin position="108"/>
        <end position="135"/>
    </location>
</feature>
<dbReference type="PROSITE" id="PS01358">
    <property type="entry name" value="ZF_RANBP2_1"/>
    <property type="match status" value="1"/>
</dbReference>
<dbReference type="PANTHER" id="PTHR46858">
    <property type="entry name" value="OS05G0521000 PROTEIN"/>
    <property type="match status" value="1"/>
</dbReference>
<dbReference type="Proteomes" id="UP001497497">
    <property type="component" value="Unassembled WGS sequence"/>
</dbReference>
<evidence type="ECO:0000256" key="5">
    <source>
        <dbReference type="SAM" id="MobiDB-lite"/>
    </source>
</evidence>
<organism evidence="8 9">
    <name type="scientific">Lymnaea stagnalis</name>
    <name type="common">Great pond snail</name>
    <name type="synonym">Helix stagnalis</name>
    <dbReference type="NCBI Taxonomy" id="6523"/>
    <lineage>
        <taxon>Eukaryota</taxon>
        <taxon>Metazoa</taxon>
        <taxon>Spiralia</taxon>
        <taxon>Lophotrochozoa</taxon>
        <taxon>Mollusca</taxon>
        <taxon>Gastropoda</taxon>
        <taxon>Heterobranchia</taxon>
        <taxon>Euthyneura</taxon>
        <taxon>Panpulmonata</taxon>
        <taxon>Hygrophila</taxon>
        <taxon>Lymnaeoidea</taxon>
        <taxon>Lymnaeidae</taxon>
        <taxon>Lymnaea</taxon>
    </lineage>
</organism>
<protein>
    <submittedName>
        <fullName evidence="8">Uncharacterized protein</fullName>
    </submittedName>
</protein>
<dbReference type="InterPro" id="IPR001841">
    <property type="entry name" value="Znf_RING"/>
</dbReference>
<dbReference type="PANTHER" id="PTHR46858:SF5">
    <property type="entry name" value="E3 UBIQUITIN-PROTEIN LIGASE APD1-RELATED"/>
    <property type="match status" value="1"/>
</dbReference>
<dbReference type="GO" id="GO:0008270">
    <property type="term" value="F:zinc ion binding"/>
    <property type="evidence" value="ECO:0007669"/>
    <property type="project" value="UniProtKB-KW"/>
</dbReference>
<dbReference type="InterPro" id="IPR036443">
    <property type="entry name" value="Znf_RanBP2_sf"/>
</dbReference>
<keyword evidence="3" id="KW-0862">Zinc</keyword>
<evidence type="ECO:0000259" key="7">
    <source>
        <dbReference type="PROSITE" id="PS50199"/>
    </source>
</evidence>
<keyword evidence="2 4" id="KW-0863">Zinc-finger</keyword>
<evidence type="ECO:0000256" key="3">
    <source>
        <dbReference type="ARBA" id="ARBA00022833"/>
    </source>
</evidence>
<dbReference type="GO" id="GO:0016567">
    <property type="term" value="P:protein ubiquitination"/>
    <property type="evidence" value="ECO:0007669"/>
    <property type="project" value="TreeGrafter"/>
</dbReference>